<feature type="transmembrane region" description="Helical" evidence="7">
    <location>
        <begin position="491"/>
        <end position="511"/>
    </location>
</feature>
<evidence type="ECO:0000256" key="5">
    <source>
        <dbReference type="ARBA" id="ARBA00023136"/>
    </source>
</evidence>
<dbReference type="GO" id="GO:0022857">
    <property type="term" value="F:transmembrane transporter activity"/>
    <property type="evidence" value="ECO:0007669"/>
    <property type="project" value="TreeGrafter"/>
</dbReference>
<evidence type="ECO:0000256" key="7">
    <source>
        <dbReference type="SAM" id="Phobius"/>
    </source>
</evidence>
<comment type="subcellular location">
    <subcellularLocation>
        <location evidence="1">Cell membrane</location>
        <topology evidence="1">Multi-pass membrane protein</topology>
    </subcellularLocation>
</comment>
<feature type="transmembrane region" description="Helical" evidence="7">
    <location>
        <begin position="369"/>
        <end position="387"/>
    </location>
</feature>
<dbReference type="EMBL" id="PGEZ01000001">
    <property type="protein sequence ID" value="PJJ57681.1"/>
    <property type="molecule type" value="Genomic_DNA"/>
</dbReference>
<evidence type="ECO:0000256" key="1">
    <source>
        <dbReference type="ARBA" id="ARBA00004651"/>
    </source>
</evidence>
<feature type="transmembrane region" description="Helical" evidence="7">
    <location>
        <begin position="711"/>
        <end position="739"/>
    </location>
</feature>
<name>A0A0B2B6Q9_9ACTN</name>
<dbReference type="OrthoDB" id="9780560at2"/>
<dbReference type="PANTHER" id="PTHR30572">
    <property type="entry name" value="MEMBRANE COMPONENT OF TRANSPORTER-RELATED"/>
    <property type="match status" value="1"/>
</dbReference>
<dbReference type="AlphaFoldDB" id="A0A0B2B6Q9"/>
<evidence type="ECO:0000256" key="2">
    <source>
        <dbReference type="ARBA" id="ARBA00022475"/>
    </source>
</evidence>
<evidence type="ECO:0000313" key="11">
    <source>
        <dbReference type="Proteomes" id="UP000230842"/>
    </source>
</evidence>
<comment type="similarity">
    <text evidence="6">Belongs to the ABC-4 integral membrane protein family.</text>
</comment>
<dbReference type="RefSeq" id="WP_039363321.1">
    <property type="nucleotide sequence ID" value="NZ_PGEZ01000001.1"/>
</dbReference>
<gene>
    <name evidence="10" type="ORF">CLV56_1919</name>
</gene>
<evidence type="ECO:0000259" key="8">
    <source>
        <dbReference type="Pfam" id="PF02687"/>
    </source>
</evidence>
<keyword evidence="4 7" id="KW-1133">Transmembrane helix</keyword>
<keyword evidence="11" id="KW-1185">Reference proteome</keyword>
<accession>A0A0B2B6Q9</accession>
<keyword evidence="3 7" id="KW-0812">Transmembrane</keyword>
<feature type="transmembrane region" description="Helical" evidence="7">
    <location>
        <begin position="444"/>
        <end position="470"/>
    </location>
</feature>
<feature type="transmembrane region" description="Helical" evidence="7">
    <location>
        <begin position="319"/>
        <end position="349"/>
    </location>
</feature>
<dbReference type="InterPro" id="IPR025857">
    <property type="entry name" value="MacB_PCD"/>
</dbReference>
<feature type="transmembrane region" description="Helical" evidence="7">
    <location>
        <begin position="764"/>
        <end position="787"/>
    </location>
</feature>
<protein>
    <submittedName>
        <fullName evidence="10">Putative ABC transport system permease protein</fullName>
    </submittedName>
</protein>
<dbReference type="InterPro" id="IPR050250">
    <property type="entry name" value="Macrolide_Exporter_MacB"/>
</dbReference>
<evidence type="ECO:0000313" key="10">
    <source>
        <dbReference type="EMBL" id="PJJ57681.1"/>
    </source>
</evidence>
<feature type="domain" description="ABC3 transporter permease C-terminal" evidence="8">
    <location>
        <begin position="717"/>
        <end position="833"/>
    </location>
</feature>
<dbReference type="InterPro" id="IPR003838">
    <property type="entry name" value="ABC3_permease_C"/>
</dbReference>
<dbReference type="Proteomes" id="UP000230842">
    <property type="component" value="Unassembled WGS sequence"/>
</dbReference>
<evidence type="ECO:0000259" key="9">
    <source>
        <dbReference type="Pfam" id="PF12704"/>
    </source>
</evidence>
<sequence length="841" mass="87106">MLRVTLRNLVARKVRLLMSAFAIVLGIAFVAGTLIFTDTMNKSFEGIVNGSTPYVTVQPIGAGGWDSPVGESRTIPASVVDDLDALPEVARADGSVASQGLTLVGEDGKLVGGFGPPTLSFSYDDAPAMTGEPAVTVVDGRAPTADGEVALDEASAENGGYQIGDTVDLVSTGEPPRLEAELVGIVEFGGGSMAGASLVLWDSTYAQELFLDGADAYSTVALTPAEGVSQEELAEAARAVVPPGVVAVTGDDVAEQTEDLIGQILGFLTTILLVFAGIAIVVGTFLIVNTFSILVAQRSRELALLRALGASRRQVSRSVLLEALVVGVVGSTIGVLLGIGLAMLLSALFATFGLDVTDTPLQIQGRTWVVGYVVGIAVTLIAAYLPARRASRVPPVAAMRDDVALPESSIRVRMMIGAAMVVAGAGGIWLGVSGSGAWYVGGGALLVLIGVALMSPLLSHPVLAVLGGLFRPFGMVGRMSTQNAMRNPRRTAATASALMIGLALVTTMSILGSSVNASVDEGVRKEFTTDLLLSNPVGAPFSASIADQVREIDGVGEVAEIQFVYGQGDGFATTVVTSGDPQQILGMFEIDSDVSDIGPGEVAVMETVAESDGLAVGDTVTIPLASGPAELEVVGTYAESNVISGYLTSFDFVEQANVKREDSLVGVNAAEGVDPDTIEEPARDVVADLPTVIVQTQEEFIESQRDQVNQILMLINALLGLAIVIAALGIVNTLALSVIERTREVGLLRAVGMSRRQLRRMVRLEAVAIAVLGAVLGIAMGLVFGVVLQRVLEDEGVTELSIPYGTLVAYVLIAAVVGVLAAVIPAFRASRLNVLQAIATE</sequence>
<comment type="caution">
    <text evidence="10">The sequence shown here is derived from an EMBL/GenBank/DDBJ whole genome shotgun (WGS) entry which is preliminary data.</text>
</comment>
<dbReference type="GO" id="GO:0005886">
    <property type="term" value="C:plasma membrane"/>
    <property type="evidence" value="ECO:0007669"/>
    <property type="project" value="UniProtKB-SubCell"/>
</dbReference>
<feature type="domain" description="MacB-like periplasmic core" evidence="9">
    <location>
        <begin position="491"/>
        <end position="682"/>
    </location>
</feature>
<keyword evidence="2" id="KW-1003">Cell membrane</keyword>
<dbReference type="PANTHER" id="PTHR30572:SF4">
    <property type="entry name" value="ABC TRANSPORTER PERMEASE YTRF"/>
    <property type="match status" value="1"/>
</dbReference>
<reference evidence="10 11" key="1">
    <citation type="submission" date="2017-11" db="EMBL/GenBank/DDBJ databases">
        <title>Genomic Encyclopedia of Archaeal and Bacterial Type Strains, Phase II (KMG-II): From Individual Species to Whole Genera.</title>
        <authorList>
            <person name="Goeker M."/>
        </authorList>
    </citation>
    <scope>NUCLEOTIDE SEQUENCE [LARGE SCALE GENOMIC DNA]</scope>
    <source>
        <strain evidence="10 11">DSM 27763</strain>
    </source>
</reference>
<keyword evidence="5 7" id="KW-0472">Membrane</keyword>
<organism evidence="10 11">
    <name type="scientific">Mumia flava</name>
    <dbReference type="NCBI Taxonomy" id="1348852"/>
    <lineage>
        <taxon>Bacteria</taxon>
        <taxon>Bacillati</taxon>
        <taxon>Actinomycetota</taxon>
        <taxon>Actinomycetes</taxon>
        <taxon>Propionibacteriales</taxon>
        <taxon>Nocardioidaceae</taxon>
        <taxon>Mumia</taxon>
    </lineage>
</organism>
<feature type="transmembrane region" description="Helical" evidence="7">
    <location>
        <begin position="16"/>
        <end position="36"/>
    </location>
</feature>
<feature type="transmembrane region" description="Helical" evidence="7">
    <location>
        <begin position="807"/>
        <end position="827"/>
    </location>
</feature>
<evidence type="ECO:0000256" key="6">
    <source>
        <dbReference type="ARBA" id="ARBA00038076"/>
    </source>
</evidence>
<feature type="transmembrane region" description="Helical" evidence="7">
    <location>
        <begin position="264"/>
        <end position="296"/>
    </location>
</feature>
<feature type="domain" description="MacB-like periplasmic core" evidence="9">
    <location>
        <begin position="17"/>
        <end position="239"/>
    </location>
</feature>
<feature type="domain" description="ABC3 transporter permease C-terminal" evidence="8">
    <location>
        <begin position="274"/>
        <end position="395"/>
    </location>
</feature>
<feature type="transmembrane region" description="Helical" evidence="7">
    <location>
        <begin position="414"/>
        <end position="432"/>
    </location>
</feature>
<proteinExistence type="inferred from homology"/>
<dbReference type="Pfam" id="PF02687">
    <property type="entry name" value="FtsX"/>
    <property type="match status" value="2"/>
</dbReference>
<evidence type="ECO:0000256" key="4">
    <source>
        <dbReference type="ARBA" id="ARBA00022989"/>
    </source>
</evidence>
<evidence type="ECO:0000256" key="3">
    <source>
        <dbReference type="ARBA" id="ARBA00022692"/>
    </source>
</evidence>
<dbReference type="Pfam" id="PF12704">
    <property type="entry name" value="MacB_PCD"/>
    <property type="match status" value="2"/>
</dbReference>